<protein>
    <submittedName>
        <fullName evidence="4">Chaperone protein DnaJ</fullName>
    </submittedName>
</protein>
<dbReference type="Proteomes" id="UP000011135">
    <property type="component" value="Unassembled WGS sequence"/>
</dbReference>
<dbReference type="PROSITE" id="PS50005">
    <property type="entry name" value="TPR"/>
    <property type="match status" value="1"/>
</dbReference>
<feature type="repeat" description="TPR" evidence="1">
    <location>
        <begin position="267"/>
        <end position="300"/>
    </location>
</feature>
<keyword evidence="5" id="KW-1185">Reference proteome</keyword>
<dbReference type="SMART" id="SM00028">
    <property type="entry name" value="TPR"/>
    <property type="match status" value="4"/>
</dbReference>
<dbReference type="PROSITE" id="PS50076">
    <property type="entry name" value="DNAJ_2"/>
    <property type="match status" value="1"/>
</dbReference>
<dbReference type="InterPro" id="IPR011990">
    <property type="entry name" value="TPR-like_helical_dom_sf"/>
</dbReference>
<keyword evidence="2" id="KW-0472">Membrane</keyword>
<dbReference type="Gene3D" id="1.25.40.10">
    <property type="entry name" value="Tetratricopeptide repeat domain"/>
    <property type="match status" value="2"/>
</dbReference>
<evidence type="ECO:0000313" key="4">
    <source>
        <dbReference type="EMBL" id="ELR73798.1"/>
    </source>
</evidence>
<dbReference type="AlphaFoldDB" id="L8K086"/>
<dbReference type="SUPFAM" id="SSF46565">
    <property type="entry name" value="Chaperone J-domain"/>
    <property type="match status" value="1"/>
</dbReference>
<dbReference type="PROSITE" id="PS00636">
    <property type="entry name" value="DNAJ_1"/>
    <property type="match status" value="1"/>
</dbReference>
<gene>
    <name evidence="4" type="ORF">C900_01408</name>
</gene>
<proteinExistence type="predicted"/>
<organism evidence="4 5">
    <name type="scientific">Fulvivirga imtechensis AK7</name>
    <dbReference type="NCBI Taxonomy" id="1237149"/>
    <lineage>
        <taxon>Bacteria</taxon>
        <taxon>Pseudomonadati</taxon>
        <taxon>Bacteroidota</taxon>
        <taxon>Cytophagia</taxon>
        <taxon>Cytophagales</taxon>
        <taxon>Fulvivirgaceae</taxon>
        <taxon>Fulvivirga</taxon>
    </lineage>
</organism>
<evidence type="ECO:0000313" key="5">
    <source>
        <dbReference type="Proteomes" id="UP000011135"/>
    </source>
</evidence>
<sequence>MKDNYYHILGLDNFASKEEIKKAYRTLAKQYHPDKKPGNPDLEEQFKRINKAYQVLSDPVKKQQFDYQLLSPQISTAPRYTARKSYYSTERRRYTPTAWMYGKIFIILFIMAVILIPLTLLYQSSVRAYDEGMEAYENGDAYEALSYFNRAIMMFGGRSEEASIKGAEISYYELNNHKQALYFANRGLEYAENPHKVASLYYLKALSFKGLQNYNDSKLFFHKADSLHYSEDSIQLQLGLLNGFSLDNYEEGEQNFDYLIRQNIKLETAWFGKGWCLQNQGQFEQAINCYSEVITINKDNSLAWFYRGMNHITLSDSASACHDFKQSLALGYQKAESSFIYHCTKEDPKNEN</sequence>
<dbReference type="InterPro" id="IPR001623">
    <property type="entry name" value="DnaJ_domain"/>
</dbReference>
<feature type="transmembrane region" description="Helical" evidence="2">
    <location>
        <begin position="101"/>
        <end position="122"/>
    </location>
</feature>
<dbReference type="Pfam" id="PF00515">
    <property type="entry name" value="TPR_1"/>
    <property type="match status" value="1"/>
</dbReference>
<evidence type="ECO:0000256" key="2">
    <source>
        <dbReference type="SAM" id="Phobius"/>
    </source>
</evidence>
<evidence type="ECO:0000256" key="1">
    <source>
        <dbReference type="PROSITE-ProRule" id="PRU00339"/>
    </source>
</evidence>
<dbReference type="eggNOG" id="COG0484">
    <property type="taxonomic scope" value="Bacteria"/>
</dbReference>
<reference evidence="4 5" key="1">
    <citation type="submission" date="2012-12" db="EMBL/GenBank/DDBJ databases">
        <title>Genome assembly of Fulvivirga imtechensis AK7.</title>
        <authorList>
            <person name="Nupur N."/>
            <person name="Khatri I."/>
            <person name="Kumar R."/>
            <person name="Subramanian S."/>
            <person name="Pinnaka A."/>
        </authorList>
    </citation>
    <scope>NUCLEOTIDE SEQUENCE [LARGE SCALE GENOMIC DNA]</scope>
    <source>
        <strain evidence="4 5">AK7</strain>
    </source>
</reference>
<dbReference type="Pfam" id="PF00226">
    <property type="entry name" value="DnaJ"/>
    <property type="match status" value="1"/>
</dbReference>
<dbReference type="RefSeq" id="WP_009577608.1">
    <property type="nucleotide sequence ID" value="NZ_AMZN01000002.1"/>
</dbReference>
<dbReference type="InterPro" id="IPR036869">
    <property type="entry name" value="J_dom_sf"/>
</dbReference>
<keyword evidence="1" id="KW-0802">TPR repeat</keyword>
<keyword evidence="2" id="KW-0812">Transmembrane</keyword>
<dbReference type="Gene3D" id="1.10.287.110">
    <property type="entry name" value="DnaJ domain"/>
    <property type="match status" value="1"/>
</dbReference>
<evidence type="ECO:0000259" key="3">
    <source>
        <dbReference type="PROSITE" id="PS50076"/>
    </source>
</evidence>
<name>L8K086_9BACT</name>
<dbReference type="InterPro" id="IPR018253">
    <property type="entry name" value="DnaJ_domain_CS"/>
</dbReference>
<dbReference type="SMART" id="SM00271">
    <property type="entry name" value="DnaJ"/>
    <property type="match status" value="1"/>
</dbReference>
<dbReference type="InterPro" id="IPR019734">
    <property type="entry name" value="TPR_rpt"/>
</dbReference>
<accession>L8K086</accession>
<dbReference type="CDD" id="cd06257">
    <property type="entry name" value="DnaJ"/>
    <property type="match status" value="1"/>
</dbReference>
<dbReference type="PANTHER" id="PTHR44825:SF1">
    <property type="entry name" value="DNAJ HOMOLOG SUBFAMILY C MEMBER 4"/>
    <property type="match status" value="1"/>
</dbReference>
<comment type="caution">
    <text evidence="4">The sequence shown here is derived from an EMBL/GenBank/DDBJ whole genome shotgun (WGS) entry which is preliminary data.</text>
</comment>
<dbReference type="PANTHER" id="PTHR44825">
    <property type="match status" value="1"/>
</dbReference>
<dbReference type="OrthoDB" id="1495940at2"/>
<dbReference type="STRING" id="1237149.C900_01408"/>
<keyword evidence="2" id="KW-1133">Transmembrane helix</keyword>
<dbReference type="EMBL" id="AMZN01000002">
    <property type="protein sequence ID" value="ELR73798.1"/>
    <property type="molecule type" value="Genomic_DNA"/>
</dbReference>
<feature type="domain" description="J" evidence="3">
    <location>
        <begin position="4"/>
        <end position="69"/>
    </location>
</feature>
<dbReference type="PRINTS" id="PR00625">
    <property type="entry name" value="JDOMAIN"/>
</dbReference>
<dbReference type="InterPro" id="IPR052763">
    <property type="entry name" value="DnaJ_C4"/>
</dbReference>
<dbReference type="SUPFAM" id="SSF81901">
    <property type="entry name" value="HCP-like"/>
    <property type="match status" value="1"/>
</dbReference>